<keyword evidence="7 9" id="KW-0503">Monooxygenase</keyword>
<evidence type="ECO:0000256" key="5">
    <source>
        <dbReference type="ARBA" id="ARBA00023002"/>
    </source>
</evidence>
<evidence type="ECO:0000313" key="10">
    <source>
        <dbReference type="EMBL" id="CZT12477.1"/>
    </source>
</evidence>
<name>A0A1E1LPP3_9HELO</name>
<evidence type="ECO:0000256" key="6">
    <source>
        <dbReference type="ARBA" id="ARBA00023004"/>
    </source>
</evidence>
<dbReference type="PRINTS" id="PR00385">
    <property type="entry name" value="P450"/>
</dbReference>
<evidence type="ECO:0000313" key="11">
    <source>
        <dbReference type="Proteomes" id="UP000178129"/>
    </source>
</evidence>
<keyword evidence="5 9" id="KW-0560">Oxidoreductase</keyword>
<dbReference type="GO" id="GO:0004497">
    <property type="term" value="F:monooxygenase activity"/>
    <property type="evidence" value="ECO:0007669"/>
    <property type="project" value="UniProtKB-KW"/>
</dbReference>
<evidence type="ECO:0000256" key="3">
    <source>
        <dbReference type="ARBA" id="ARBA00022617"/>
    </source>
</evidence>
<evidence type="ECO:0000256" key="2">
    <source>
        <dbReference type="ARBA" id="ARBA00010617"/>
    </source>
</evidence>
<dbReference type="InterPro" id="IPR017972">
    <property type="entry name" value="Cyt_P450_CS"/>
</dbReference>
<proteinExistence type="inferred from homology"/>
<evidence type="ECO:0000256" key="1">
    <source>
        <dbReference type="ARBA" id="ARBA00001971"/>
    </source>
</evidence>
<dbReference type="GO" id="GO:0020037">
    <property type="term" value="F:heme binding"/>
    <property type="evidence" value="ECO:0007669"/>
    <property type="project" value="InterPro"/>
</dbReference>
<organism evidence="10 11">
    <name type="scientific">Rhynchosporium graminicola</name>
    <dbReference type="NCBI Taxonomy" id="2792576"/>
    <lineage>
        <taxon>Eukaryota</taxon>
        <taxon>Fungi</taxon>
        <taxon>Dikarya</taxon>
        <taxon>Ascomycota</taxon>
        <taxon>Pezizomycotina</taxon>
        <taxon>Leotiomycetes</taxon>
        <taxon>Helotiales</taxon>
        <taxon>Ploettnerulaceae</taxon>
        <taxon>Rhynchosporium</taxon>
    </lineage>
</organism>
<dbReference type="InterPro" id="IPR002403">
    <property type="entry name" value="Cyt_P450_E_grp-IV"/>
</dbReference>
<dbReference type="Gene3D" id="1.10.630.10">
    <property type="entry name" value="Cytochrome P450"/>
    <property type="match status" value="1"/>
</dbReference>
<dbReference type="GO" id="GO:0016705">
    <property type="term" value="F:oxidoreductase activity, acting on paired donors, with incorporation or reduction of molecular oxygen"/>
    <property type="evidence" value="ECO:0007669"/>
    <property type="project" value="InterPro"/>
</dbReference>
<keyword evidence="3 8" id="KW-0349">Heme</keyword>
<evidence type="ECO:0000256" key="4">
    <source>
        <dbReference type="ARBA" id="ARBA00022723"/>
    </source>
</evidence>
<evidence type="ECO:0000256" key="8">
    <source>
        <dbReference type="PIRSR" id="PIRSR602403-1"/>
    </source>
</evidence>
<protein>
    <submittedName>
        <fullName evidence="10">Related to gibberellin cluster-GA14-synthase</fullName>
    </submittedName>
</protein>
<dbReference type="SUPFAM" id="SSF48264">
    <property type="entry name" value="Cytochrome P450"/>
    <property type="match status" value="1"/>
</dbReference>
<dbReference type="EMBL" id="FJUW01000072">
    <property type="protein sequence ID" value="CZT12477.1"/>
    <property type="molecule type" value="Genomic_DNA"/>
</dbReference>
<comment type="similarity">
    <text evidence="2 9">Belongs to the cytochrome P450 family.</text>
</comment>
<keyword evidence="6 8" id="KW-0408">Iron</keyword>
<evidence type="ECO:0000256" key="7">
    <source>
        <dbReference type="ARBA" id="ARBA00023033"/>
    </source>
</evidence>
<accession>A0A1E1LPP3</accession>
<dbReference type="AlphaFoldDB" id="A0A1E1LPP3"/>
<dbReference type="PRINTS" id="PR00465">
    <property type="entry name" value="EP450IV"/>
</dbReference>
<dbReference type="PANTHER" id="PTHR46206">
    <property type="entry name" value="CYTOCHROME P450"/>
    <property type="match status" value="1"/>
</dbReference>
<dbReference type="InterPro" id="IPR036396">
    <property type="entry name" value="Cyt_P450_sf"/>
</dbReference>
<dbReference type="Proteomes" id="UP000178129">
    <property type="component" value="Unassembled WGS sequence"/>
</dbReference>
<reference evidence="11" key="1">
    <citation type="submission" date="2016-03" db="EMBL/GenBank/DDBJ databases">
        <authorList>
            <person name="Ploux O."/>
        </authorList>
    </citation>
    <scope>NUCLEOTIDE SEQUENCE [LARGE SCALE GENOMIC DNA]</scope>
    <source>
        <strain evidence="11">UK7</strain>
    </source>
</reference>
<dbReference type="CDD" id="cd11041">
    <property type="entry name" value="CYP503A1-like"/>
    <property type="match status" value="1"/>
</dbReference>
<dbReference type="PANTHER" id="PTHR46206:SF2">
    <property type="entry name" value="CYTOCHROME P450 MONOOXYGENASE AUSG-RELATED"/>
    <property type="match status" value="1"/>
</dbReference>
<evidence type="ECO:0000256" key="9">
    <source>
        <dbReference type="RuleBase" id="RU000461"/>
    </source>
</evidence>
<gene>
    <name evidence="10" type="ORF">RCO7_07693</name>
</gene>
<dbReference type="InParanoid" id="A0A1E1LPP3"/>
<dbReference type="GO" id="GO:0005506">
    <property type="term" value="F:iron ion binding"/>
    <property type="evidence" value="ECO:0007669"/>
    <property type="project" value="InterPro"/>
</dbReference>
<dbReference type="PROSITE" id="PS00086">
    <property type="entry name" value="CYTOCHROME_P450"/>
    <property type="match status" value="1"/>
</dbReference>
<dbReference type="InterPro" id="IPR001128">
    <property type="entry name" value="Cyt_P450"/>
</dbReference>
<keyword evidence="4 8" id="KW-0479">Metal-binding</keyword>
<keyword evidence="11" id="KW-1185">Reference proteome</keyword>
<comment type="cofactor">
    <cofactor evidence="1 8">
        <name>heme</name>
        <dbReference type="ChEBI" id="CHEBI:30413"/>
    </cofactor>
</comment>
<sequence>MSRVFRIETESGPHVYLSHEFAQEIRDDERLSLSKYLVQELLVNIPGLEPFREGTVIDGVMQDAVRIRLTQTLGKLAEPLAEEADVAFQRIWGESPEWREVVLKKTMVDLIAQLSTRVFLAEMCRNEEWLQLSANYASNAFRAITQLRVWPISLRPFVHWFMPSFKRVRADVKHSRQMIRPVLAARKVEKEQAIKDGKQPRKYNDACEWMEEVAKGRPYDPSVVQLTFSFSAIHTTGDLITQLLIDLCTHPEYLEPLRQEIRSVVGKHGWTKTTIYNLALMDSFIKESQRLKPPAMVTMNRTASADIQLSEGTKLPKGSRIAVSAVNMWDPKIYPDPSKFDGYRFLNMRKNSENGNAAHFVTIGPNHLAFGLGKHACPGRFFVGTEVKVALCFLLLRYDMELSDAENSKPIINGRTMAANVFARIRIRRREEDVPLIPVGPF</sequence>
<dbReference type="STRING" id="914237.A0A1E1LPP3"/>
<feature type="binding site" description="axial binding residue" evidence="8">
    <location>
        <position position="377"/>
    </location>
    <ligand>
        <name>heme</name>
        <dbReference type="ChEBI" id="CHEBI:30413"/>
    </ligand>
    <ligandPart>
        <name>Fe</name>
        <dbReference type="ChEBI" id="CHEBI:18248"/>
    </ligandPart>
</feature>
<comment type="caution">
    <text evidence="10">The sequence shown here is derived from an EMBL/GenBank/DDBJ whole genome shotgun (WGS) entry which is preliminary data.</text>
</comment>
<dbReference type="Pfam" id="PF00067">
    <property type="entry name" value="p450"/>
    <property type="match status" value="1"/>
</dbReference>